<evidence type="ECO:0000256" key="2">
    <source>
        <dbReference type="ARBA" id="ARBA00022692"/>
    </source>
</evidence>
<sequence length="171" mass="19349">MLLYKHSVHIWKIGNAVLAHIILREKLHIFGILGCVLCVVGSTTIVLHAPQEREIESVTEVWDLATEPATCVVTQMNYLNKILQESSAEDLSEERTMIWDWDRQSPTQIVTEMCGFVTILSGTFLLHKTKDMSDSISTSLPMRLPKHVGDDDFSTEDIPLRRQESLRSSSP</sequence>
<comment type="similarity">
    <text evidence="5">Belongs to the NIPA (TC 2.A.7) family.</text>
</comment>
<protein>
    <recommendedName>
        <fullName evidence="5">Probable magnesium transporter</fullName>
    </recommendedName>
</protein>
<evidence type="ECO:0000256" key="1">
    <source>
        <dbReference type="ARBA" id="ARBA00004141"/>
    </source>
</evidence>
<accession>A0AAV9BJ90</accession>
<keyword evidence="5" id="KW-0460">Magnesium</keyword>
<keyword evidence="4 5" id="KW-0472">Membrane</keyword>
<reference evidence="7" key="1">
    <citation type="journal article" date="2023" name="Nat. Commun.">
        <title>Diploid and tetraploid genomes of Acorus and the evolution of monocots.</title>
        <authorList>
            <person name="Ma L."/>
            <person name="Liu K.W."/>
            <person name="Li Z."/>
            <person name="Hsiao Y.Y."/>
            <person name="Qi Y."/>
            <person name="Fu T."/>
            <person name="Tang G.D."/>
            <person name="Zhang D."/>
            <person name="Sun W.H."/>
            <person name="Liu D.K."/>
            <person name="Li Y."/>
            <person name="Chen G.Z."/>
            <person name="Liu X.D."/>
            <person name="Liao X.Y."/>
            <person name="Jiang Y.T."/>
            <person name="Yu X."/>
            <person name="Hao Y."/>
            <person name="Huang J."/>
            <person name="Zhao X.W."/>
            <person name="Ke S."/>
            <person name="Chen Y.Y."/>
            <person name="Wu W.L."/>
            <person name="Hsu J.L."/>
            <person name="Lin Y.F."/>
            <person name="Huang M.D."/>
            <person name="Li C.Y."/>
            <person name="Huang L."/>
            <person name="Wang Z.W."/>
            <person name="Zhao X."/>
            <person name="Zhong W.Y."/>
            <person name="Peng D.H."/>
            <person name="Ahmad S."/>
            <person name="Lan S."/>
            <person name="Zhang J.S."/>
            <person name="Tsai W.C."/>
            <person name="Van de Peer Y."/>
            <person name="Liu Z.J."/>
        </authorList>
    </citation>
    <scope>NUCLEOTIDE SEQUENCE</scope>
    <source>
        <strain evidence="7">SCP</strain>
    </source>
</reference>
<keyword evidence="8" id="KW-1185">Reference proteome</keyword>
<dbReference type="GO" id="GO:0015095">
    <property type="term" value="F:magnesium ion transmembrane transporter activity"/>
    <property type="evidence" value="ECO:0007669"/>
    <property type="project" value="UniProtKB-UniRule"/>
</dbReference>
<keyword evidence="3 5" id="KW-1133">Transmembrane helix</keyword>
<evidence type="ECO:0000256" key="4">
    <source>
        <dbReference type="ARBA" id="ARBA00023136"/>
    </source>
</evidence>
<dbReference type="InterPro" id="IPR008521">
    <property type="entry name" value="Mg_trans_NIPA"/>
</dbReference>
<gene>
    <name evidence="7" type="ORF">QJS04_geneDACA001844</name>
</gene>
<comment type="subunit">
    <text evidence="5">Homodimer.</text>
</comment>
<keyword evidence="5" id="KW-0967">Endosome</keyword>
<dbReference type="Pfam" id="PF05653">
    <property type="entry name" value="Mg_trans_NIPA"/>
    <property type="match status" value="2"/>
</dbReference>
<keyword evidence="5" id="KW-0813">Transport</keyword>
<evidence type="ECO:0000313" key="7">
    <source>
        <dbReference type="EMBL" id="KAK1276406.1"/>
    </source>
</evidence>
<feature type="transmembrane region" description="Helical" evidence="5">
    <location>
        <begin position="27"/>
        <end position="47"/>
    </location>
</feature>
<comment type="subcellular location">
    <subcellularLocation>
        <location evidence="5">Cell membrane</location>
        <topology evidence="5">Multi-pass membrane protein</topology>
    </subcellularLocation>
    <subcellularLocation>
        <location evidence="5">Early endosome</location>
    </subcellularLocation>
    <subcellularLocation>
        <location evidence="1">Membrane</location>
        <topology evidence="1">Multi-pass membrane protein</topology>
    </subcellularLocation>
</comment>
<dbReference type="PANTHER" id="PTHR12570">
    <property type="match status" value="1"/>
</dbReference>
<proteinExistence type="inferred from homology"/>
<reference evidence="7" key="2">
    <citation type="submission" date="2023-06" db="EMBL/GenBank/DDBJ databases">
        <authorList>
            <person name="Ma L."/>
            <person name="Liu K.-W."/>
            <person name="Li Z."/>
            <person name="Hsiao Y.-Y."/>
            <person name="Qi Y."/>
            <person name="Fu T."/>
            <person name="Tang G."/>
            <person name="Zhang D."/>
            <person name="Sun W.-H."/>
            <person name="Liu D.-K."/>
            <person name="Li Y."/>
            <person name="Chen G.-Z."/>
            <person name="Liu X.-D."/>
            <person name="Liao X.-Y."/>
            <person name="Jiang Y.-T."/>
            <person name="Yu X."/>
            <person name="Hao Y."/>
            <person name="Huang J."/>
            <person name="Zhao X.-W."/>
            <person name="Ke S."/>
            <person name="Chen Y.-Y."/>
            <person name="Wu W.-L."/>
            <person name="Hsu J.-L."/>
            <person name="Lin Y.-F."/>
            <person name="Huang M.-D."/>
            <person name="Li C.-Y."/>
            <person name="Huang L."/>
            <person name="Wang Z.-W."/>
            <person name="Zhao X."/>
            <person name="Zhong W.-Y."/>
            <person name="Peng D.-H."/>
            <person name="Ahmad S."/>
            <person name="Lan S."/>
            <person name="Zhang J.-S."/>
            <person name="Tsai W.-C."/>
            <person name="Van De Peer Y."/>
            <person name="Liu Z.-J."/>
        </authorList>
    </citation>
    <scope>NUCLEOTIDE SEQUENCE</scope>
    <source>
        <strain evidence="7">SCP</strain>
        <tissue evidence="7">Leaves</tissue>
    </source>
</reference>
<evidence type="ECO:0000313" key="8">
    <source>
        <dbReference type="Proteomes" id="UP001179952"/>
    </source>
</evidence>
<dbReference type="EMBL" id="JAUJYN010000003">
    <property type="protein sequence ID" value="KAK1276406.1"/>
    <property type="molecule type" value="Genomic_DNA"/>
</dbReference>
<dbReference type="PANTHER" id="PTHR12570:SF91">
    <property type="entry name" value="MAGNESIUM TRANSPORTER-RELATED"/>
    <property type="match status" value="1"/>
</dbReference>
<evidence type="ECO:0000256" key="3">
    <source>
        <dbReference type="ARBA" id="ARBA00022989"/>
    </source>
</evidence>
<evidence type="ECO:0000256" key="5">
    <source>
        <dbReference type="RuleBase" id="RU363078"/>
    </source>
</evidence>
<comment type="caution">
    <text evidence="7">The sequence shown here is derived from an EMBL/GenBank/DDBJ whole genome shotgun (WGS) entry which is preliminary data.</text>
</comment>
<dbReference type="Proteomes" id="UP001179952">
    <property type="component" value="Unassembled WGS sequence"/>
</dbReference>
<keyword evidence="5" id="KW-0406">Ion transport</keyword>
<feature type="region of interest" description="Disordered" evidence="6">
    <location>
        <begin position="136"/>
        <end position="171"/>
    </location>
</feature>
<keyword evidence="5" id="KW-1003">Cell membrane</keyword>
<dbReference type="GO" id="GO:0005769">
    <property type="term" value="C:early endosome"/>
    <property type="evidence" value="ECO:0007669"/>
    <property type="project" value="UniProtKB-SubCell"/>
</dbReference>
<organism evidence="7 8">
    <name type="scientific">Acorus gramineus</name>
    <name type="common">Dwarf sweet flag</name>
    <dbReference type="NCBI Taxonomy" id="55184"/>
    <lineage>
        <taxon>Eukaryota</taxon>
        <taxon>Viridiplantae</taxon>
        <taxon>Streptophyta</taxon>
        <taxon>Embryophyta</taxon>
        <taxon>Tracheophyta</taxon>
        <taxon>Spermatophyta</taxon>
        <taxon>Magnoliopsida</taxon>
        <taxon>Liliopsida</taxon>
        <taxon>Acoraceae</taxon>
        <taxon>Acorus</taxon>
    </lineage>
</organism>
<keyword evidence="2 5" id="KW-0812">Transmembrane</keyword>
<comment type="function">
    <text evidence="5">Acts as a Mg(2+) transporter. Can also transport other divalent cations such as Fe(2+), Sr(2+), Ba(2+), Mn(2+) and Co(2+) but to a much less extent than Mg(2+).</text>
</comment>
<comment type="caution">
    <text evidence="5">Lacks conserved residue(s) required for the propagation of feature annotation.</text>
</comment>
<dbReference type="AlphaFoldDB" id="A0AAV9BJ90"/>
<evidence type="ECO:0000256" key="6">
    <source>
        <dbReference type="SAM" id="MobiDB-lite"/>
    </source>
</evidence>
<dbReference type="GO" id="GO:0005886">
    <property type="term" value="C:plasma membrane"/>
    <property type="evidence" value="ECO:0007669"/>
    <property type="project" value="UniProtKB-SubCell"/>
</dbReference>
<name>A0AAV9BJ90_ACOGR</name>